<dbReference type="OrthoDB" id="8452319at2"/>
<sequence length="107" mass="12173">MILSLDQIKQQLRLEPDYIDEDSLLTLLGKAVQARTETYLNRKLYPPGTSVPPSDPDGLIVPDDVILGMLLLLTTYYENRSSMSEAALVEMPQSYTWLVGPYRYIHL</sequence>
<comment type="caution">
    <text evidence="1">The sequence shown here is derived from an EMBL/GenBank/DDBJ whole genome shotgun (WGS) entry which is preliminary data.</text>
</comment>
<accession>A0A2A7U7V2</accession>
<dbReference type="RefSeq" id="WP_098142530.1">
    <property type="nucleotide sequence ID" value="NZ_CP084419.1"/>
</dbReference>
<name>A0A2A7U7V2_EDWTA</name>
<dbReference type="CDD" id="cd08054">
    <property type="entry name" value="gp6"/>
    <property type="match status" value="1"/>
</dbReference>
<evidence type="ECO:0008006" key="3">
    <source>
        <dbReference type="Google" id="ProtNLM"/>
    </source>
</evidence>
<gene>
    <name evidence="1" type="ORF">CRM76_00995</name>
</gene>
<dbReference type="AlphaFoldDB" id="A0A2A7U7V2"/>
<proteinExistence type="predicted"/>
<dbReference type="InterPro" id="IPR021146">
    <property type="entry name" value="Phage_gp6-like_head-tail"/>
</dbReference>
<dbReference type="Pfam" id="PF05135">
    <property type="entry name" value="Phage_connect_1"/>
    <property type="match status" value="1"/>
</dbReference>
<dbReference type="EMBL" id="PDDV01000005">
    <property type="protein sequence ID" value="PEH74341.1"/>
    <property type="molecule type" value="Genomic_DNA"/>
</dbReference>
<dbReference type="InterPro" id="IPR006450">
    <property type="entry name" value="Phage_HK97_gp6-like"/>
</dbReference>
<evidence type="ECO:0000313" key="2">
    <source>
        <dbReference type="Proteomes" id="UP000219788"/>
    </source>
</evidence>
<reference evidence="2" key="1">
    <citation type="submission" date="2017-09" db="EMBL/GenBank/DDBJ databases">
        <title>FDA dAtabase for Regulatory Grade micrObial Sequences (FDA-ARGOS): Supporting development and validation of Infectious Disease Dx tests.</title>
        <authorList>
            <person name="Goldberg B."/>
            <person name="Campos J."/>
            <person name="Tallon L."/>
            <person name="Sadzewicz L."/>
            <person name="Ott S."/>
            <person name="Zhao X."/>
            <person name="Nagaraj S."/>
            <person name="Vavikolanu K."/>
            <person name="Aluvathingal J."/>
            <person name="Nadendla S."/>
            <person name="Geyer C."/>
            <person name="Sichtig H."/>
        </authorList>
    </citation>
    <scope>NUCLEOTIDE SEQUENCE [LARGE SCALE GENOMIC DNA]</scope>
    <source>
        <strain evidence="2">FDAARGOS_370</strain>
    </source>
</reference>
<dbReference type="NCBIfam" id="TIGR01560">
    <property type="entry name" value="put_DNA_pack"/>
    <property type="match status" value="1"/>
</dbReference>
<evidence type="ECO:0000313" key="1">
    <source>
        <dbReference type="EMBL" id="PEH74341.1"/>
    </source>
</evidence>
<protein>
    <recommendedName>
        <fullName evidence="3">Phage gp6-like head-tail connector protein</fullName>
    </recommendedName>
</protein>
<dbReference type="Proteomes" id="UP000219788">
    <property type="component" value="Unassembled WGS sequence"/>
</dbReference>
<dbReference type="Gene3D" id="1.10.3230.30">
    <property type="entry name" value="Phage gp6-like head-tail connector protein"/>
    <property type="match status" value="1"/>
</dbReference>
<organism evidence="1 2">
    <name type="scientific">Edwardsiella tarda</name>
    <dbReference type="NCBI Taxonomy" id="636"/>
    <lineage>
        <taxon>Bacteria</taxon>
        <taxon>Pseudomonadati</taxon>
        <taxon>Pseudomonadota</taxon>
        <taxon>Gammaproteobacteria</taxon>
        <taxon>Enterobacterales</taxon>
        <taxon>Hafniaceae</taxon>
        <taxon>Edwardsiella</taxon>
    </lineage>
</organism>